<dbReference type="InterPro" id="IPR050180">
    <property type="entry name" value="RNR_Ribonuclease"/>
</dbReference>
<dbReference type="SMART" id="SM00955">
    <property type="entry name" value="RNB"/>
    <property type="match status" value="1"/>
</dbReference>
<dbReference type="STRING" id="1121390.SAMN02746041_02154"/>
<dbReference type="GO" id="GO:0006402">
    <property type="term" value="P:mRNA catabolic process"/>
    <property type="evidence" value="ECO:0007669"/>
    <property type="project" value="TreeGrafter"/>
</dbReference>
<dbReference type="AlphaFoldDB" id="A0A1W1XM54"/>
<name>A0A1W1XM54_9BACT</name>
<gene>
    <name evidence="2" type="ORF">SAMN02746041_02154</name>
</gene>
<dbReference type="SUPFAM" id="SSF50249">
    <property type="entry name" value="Nucleic acid-binding proteins"/>
    <property type="match status" value="1"/>
</dbReference>
<dbReference type="GO" id="GO:0000932">
    <property type="term" value="C:P-body"/>
    <property type="evidence" value="ECO:0007669"/>
    <property type="project" value="TreeGrafter"/>
</dbReference>
<dbReference type="Pfam" id="PF00773">
    <property type="entry name" value="RNB"/>
    <property type="match status" value="1"/>
</dbReference>
<evidence type="ECO:0000313" key="3">
    <source>
        <dbReference type="Proteomes" id="UP000192783"/>
    </source>
</evidence>
<dbReference type="InterPro" id="IPR001900">
    <property type="entry name" value="RNase_II/R"/>
</dbReference>
<dbReference type="EMBL" id="FWXF01000011">
    <property type="protein sequence ID" value="SMC24934.1"/>
    <property type="molecule type" value="Genomic_DNA"/>
</dbReference>
<dbReference type="InterPro" id="IPR012340">
    <property type="entry name" value="NA-bd_OB-fold"/>
</dbReference>
<feature type="domain" description="RNB" evidence="1">
    <location>
        <begin position="282"/>
        <end position="568"/>
    </location>
</feature>
<evidence type="ECO:0000259" key="1">
    <source>
        <dbReference type="SMART" id="SM00955"/>
    </source>
</evidence>
<sequence>MIGKEAPEMPAGTVVEFFESKDIVLGVCLNVKDQRLSILTETNREMNLARRRVIFASPGLLDPSEGRDQLVQRLLDLRKRREDLAGSVRVEELWEVLEGEPEGFAARDLAELYFSGDPSDDHVAALQRVLLRDRLYFQYKDGLFVARTADKVEQRRLELEQEARREALLEAGAAWLKQVWKSRSPGRKDPPDPKILDQIKDFCLFGQEAPESAFVKELFKRAGVAPQQNTAFRLLVQLGIWSKDENLYLHQQGISSDFSQEALEAARQKTSLSAEHLGGPERQDLRHWDAFTVDGANTRDFDDALSLEKRPDGRWLVGVHIADAAQYVQPGDPLDREAEERTTSIYLPDARISMLPAELSEDLCSLRLGEDRLAVSFLFEVDEGGTVHPCRVVPSLLRVKRRLTYEDVDRTVEEDEPFRVLHGLAQQLRQIRLARGAVLLPLPEIQIHVNEHGMIHVSRYEKETPGQLIVSEWMIAANGLAANELARREIPAIYRTQEECRPETDQVQSDYPIFHVYRQRRLFARAELTTRPGPHCSLGMDPYTTVTSPIRRYMDLVVQRQLKHALQTGEALYGEEELEALITRIRVQLGRVAFVQRKWARYWLLKYLEQEDIQSLNALVLDKNARFAHLLIPDFLMEVNAPLPEDNPVSPGEMVRIKIERLVPRDEIFRVQIV</sequence>
<organism evidence="2 3">
    <name type="scientific">Desulfacinum hydrothermale DSM 13146</name>
    <dbReference type="NCBI Taxonomy" id="1121390"/>
    <lineage>
        <taxon>Bacteria</taxon>
        <taxon>Pseudomonadati</taxon>
        <taxon>Thermodesulfobacteriota</taxon>
        <taxon>Syntrophobacteria</taxon>
        <taxon>Syntrophobacterales</taxon>
        <taxon>Syntrophobacteraceae</taxon>
        <taxon>Desulfacinum</taxon>
    </lineage>
</organism>
<keyword evidence="3" id="KW-1185">Reference proteome</keyword>
<dbReference type="GO" id="GO:0000175">
    <property type="term" value="F:3'-5'-RNA exonuclease activity"/>
    <property type="evidence" value="ECO:0007669"/>
    <property type="project" value="TreeGrafter"/>
</dbReference>
<dbReference type="GO" id="GO:0003723">
    <property type="term" value="F:RNA binding"/>
    <property type="evidence" value="ECO:0007669"/>
    <property type="project" value="InterPro"/>
</dbReference>
<protein>
    <submittedName>
        <fullName evidence="2">Exoribonuclease-2</fullName>
    </submittedName>
</protein>
<accession>A0A1W1XM54</accession>
<reference evidence="2 3" key="1">
    <citation type="submission" date="2017-04" db="EMBL/GenBank/DDBJ databases">
        <authorList>
            <person name="Afonso C.L."/>
            <person name="Miller P.J."/>
            <person name="Scott M.A."/>
            <person name="Spackman E."/>
            <person name="Goraichik I."/>
            <person name="Dimitrov K.M."/>
            <person name="Suarez D.L."/>
            <person name="Swayne D.E."/>
        </authorList>
    </citation>
    <scope>NUCLEOTIDE SEQUENCE [LARGE SCALE GENOMIC DNA]</scope>
    <source>
        <strain evidence="2 3">DSM 13146</strain>
    </source>
</reference>
<dbReference type="Pfam" id="PF23161">
    <property type="entry name" value="HTH_RNase_II"/>
    <property type="match status" value="1"/>
</dbReference>
<dbReference type="Proteomes" id="UP000192783">
    <property type="component" value="Unassembled WGS sequence"/>
</dbReference>
<proteinExistence type="predicted"/>
<dbReference type="PANTHER" id="PTHR23355:SF42">
    <property type="entry name" value="RIBONUCLEASE II, CHLOROPLASTIC_MITOCHONDRIAL"/>
    <property type="match status" value="1"/>
</dbReference>
<dbReference type="PANTHER" id="PTHR23355">
    <property type="entry name" value="RIBONUCLEASE"/>
    <property type="match status" value="1"/>
</dbReference>
<dbReference type="RefSeq" id="WP_084057888.1">
    <property type="nucleotide sequence ID" value="NZ_FWXF01000011.1"/>
</dbReference>
<dbReference type="InterPro" id="IPR056404">
    <property type="entry name" value="HTH_RNase_II"/>
</dbReference>
<evidence type="ECO:0000313" key="2">
    <source>
        <dbReference type="EMBL" id="SMC24934.1"/>
    </source>
</evidence>
<dbReference type="OrthoDB" id="9764149at2"/>